<comment type="caution">
    <text evidence="3">The sequence shown here is derived from an EMBL/GenBank/DDBJ whole genome shotgun (WGS) entry which is preliminary data.</text>
</comment>
<keyword evidence="4" id="KW-1185">Reference proteome</keyword>
<evidence type="ECO:0000313" key="4">
    <source>
        <dbReference type="Proteomes" id="UP001606305"/>
    </source>
</evidence>
<feature type="domain" description="DUF4224" evidence="2">
    <location>
        <begin position="13"/>
        <end position="38"/>
    </location>
</feature>
<dbReference type="EMBL" id="JBIGIA010000009">
    <property type="protein sequence ID" value="MFG6457887.1"/>
    <property type="molecule type" value="Genomic_DNA"/>
</dbReference>
<protein>
    <submittedName>
        <fullName evidence="3">DUF4224 domain-containing protein</fullName>
    </submittedName>
</protein>
<name>A0ABW7G7K5_9BURK</name>
<sequence length="84" mass="9386">MTVDAPPRTDLMLSTDELREITGYIKPARQVEELRRQGFWRARRNAAGAVVLERRHYDAVCAGAGAPAPDDGPRLRTPVLRRSS</sequence>
<feature type="region of interest" description="Disordered" evidence="1">
    <location>
        <begin position="63"/>
        <end position="84"/>
    </location>
</feature>
<evidence type="ECO:0000313" key="3">
    <source>
        <dbReference type="EMBL" id="MFG6457887.1"/>
    </source>
</evidence>
<dbReference type="InterPro" id="IPR025319">
    <property type="entry name" value="DUF4224"/>
</dbReference>
<evidence type="ECO:0000259" key="2">
    <source>
        <dbReference type="Pfam" id="PF13986"/>
    </source>
</evidence>
<proteinExistence type="predicted"/>
<dbReference type="Pfam" id="PF13986">
    <property type="entry name" value="DUF4224"/>
    <property type="match status" value="1"/>
</dbReference>
<evidence type="ECO:0000256" key="1">
    <source>
        <dbReference type="SAM" id="MobiDB-lite"/>
    </source>
</evidence>
<reference evidence="3 4" key="1">
    <citation type="submission" date="2024-09" db="EMBL/GenBank/DDBJ databases">
        <title>Novel species of the genus Pelomonas and Roseateles isolated from streams.</title>
        <authorList>
            <person name="Lu H."/>
        </authorList>
    </citation>
    <scope>NUCLEOTIDE SEQUENCE [LARGE SCALE GENOMIC DNA]</scope>
    <source>
        <strain evidence="3 4">BYS96W</strain>
    </source>
</reference>
<organism evidence="3 4">
    <name type="scientific">Pelomonas nitida</name>
    <dbReference type="NCBI Taxonomy" id="3299027"/>
    <lineage>
        <taxon>Bacteria</taxon>
        <taxon>Pseudomonadati</taxon>
        <taxon>Pseudomonadota</taxon>
        <taxon>Betaproteobacteria</taxon>
        <taxon>Burkholderiales</taxon>
        <taxon>Sphaerotilaceae</taxon>
        <taxon>Roseateles</taxon>
    </lineage>
</organism>
<accession>A0ABW7G7K5</accession>
<dbReference type="RefSeq" id="WP_394488742.1">
    <property type="nucleotide sequence ID" value="NZ_JBIGIA010000009.1"/>
</dbReference>
<dbReference type="Proteomes" id="UP001606305">
    <property type="component" value="Unassembled WGS sequence"/>
</dbReference>
<gene>
    <name evidence="3" type="ORF">ACG00X_13675</name>
</gene>